<accession>A0ABT9WBM0</accession>
<dbReference type="RefSeq" id="WP_307215409.1">
    <property type="nucleotide sequence ID" value="NZ_JAUSTI010000005.1"/>
</dbReference>
<keyword evidence="2" id="KW-1185">Reference proteome</keyword>
<evidence type="ECO:0000313" key="1">
    <source>
        <dbReference type="EMBL" id="MDQ0170665.1"/>
    </source>
</evidence>
<proteinExistence type="predicted"/>
<reference evidence="1 2" key="1">
    <citation type="submission" date="2023-07" db="EMBL/GenBank/DDBJ databases">
        <title>Sorghum-associated microbial communities from plants grown in Nebraska, USA.</title>
        <authorList>
            <person name="Schachtman D."/>
        </authorList>
    </citation>
    <scope>NUCLEOTIDE SEQUENCE [LARGE SCALE GENOMIC DNA]</scope>
    <source>
        <strain evidence="1 2">DS1314</strain>
    </source>
</reference>
<comment type="caution">
    <text evidence="1">The sequence shown here is derived from an EMBL/GenBank/DDBJ whole genome shotgun (WGS) entry which is preliminary data.</text>
</comment>
<dbReference type="Proteomes" id="UP001233836">
    <property type="component" value="Unassembled WGS sequence"/>
</dbReference>
<sequence>MDTFLEQINELQVIQKDLVSIHPMFAEYYPVVVAYESLLYIYDYSIDTQQYEWVKTVPDDMNIPEDCMAAFPVPHMDWRVCAVVTDALFQSFEQKVYLFHEFVHCYVYEQYREQVGGRIGIKSTMEQRKRVSWEIDYEFPYDDETVVGIIDEFILALQSKDAKQVREIRTLLFSSLSVEAGEFWNWLEWNEGYARYIENRIREKFALEQNHVGTEKPFNRLVFYETGSVYIDMLVQEQPVLHTDLAQLFERLQAERVDAELKRREQGV</sequence>
<organism evidence="1 2">
    <name type="scientific">Paenibacillus tundrae</name>
    <dbReference type="NCBI Taxonomy" id="528187"/>
    <lineage>
        <taxon>Bacteria</taxon>
        <taxon>Bacillati</taxon>
        <taxon>Bacillota</taxon>
        <taxon>Bacilli</taxon>
        <taxon>Bacillales</taxon>
        <taxon>Paenibacillaceae</taxon>
        <taxon>Paenibacillus</taxon>
    </lineage>
</organism>
<name>A0ABT9WBM0_9BACL</name>
<evidence type="ECO:0000313" key="2">
    <source>
        <dbReference type="Proteomes" id="UP001233836"/>
    </source>
</evidence>
<gene>
    <name evidence="1" type="ORF">J2T19_002113</name>
</gene>
<protein>
    <submittedName>
        <fullName evidence="1">Uncharacterized protein</fullName>
    </submittedName>
</protein>
<dbReference type="EMBL" id="JAUSTI010000005">
    <property type="protein sequence ID" value="MDQ0170665.1"/>
    <property type="molecule type" value="Genomic_DNA"/>
</dbReference>